<gene>
    <name evidence="5" type="ORF">RSSM_01388</name>
</gene>
<dbReference type="Gene3D" id="1.10.3210.10">
    <property type="entry name" value="Hypothetical protein af1432"/>
    <property type="match status" value="1"/>
</dbReference>
<feature type="compositionally biased region" description="Low complexity" evidence="2">
    <location>
        <begin position="183"/>
        <end position="199"/>
    </location>
</feature>
<dbReference type="SMART" id="SM00448">
    <property type="entry name" value="REC"/>
    <property type="match status" value="1"/>
</dbReference>
<dbReference type="InterPro" id="IPR011006">
    <property type="entry name" value="CheY-like_superfamily"/>
</dbReference>
<evidence type="ECO:0000256" key="1">
    <source>
        <dbReference type="PROSITE-ProRule" id="PRU00169"/>
    </source>
</evidence>
<keyword evidence="6" id="KW-1185">Reference proteome</keyword>
<dbReference type="RefSeq" id="WP_008675751.1">
    <property type="nucleotide sequence ID" value="NZ_ANOH01000107.1"/>
</dbReference>
<evidence type="ECO:0000259" key="3">
    <source>
        <dbReference type="PROSITE" id="PS50110"/>
    </source>
</evidence>
<dbReference type="InterPro" id="IPR052340">
    <property type="entry name" value="RNase_Y/CdgJ"/>
</dbReference>
<reference evidence="5 6" key="1">
    <citation type="journal article" date="2013" name="Mar. Genomics">
        <title>Expression of sulfatases in Rhodopirellula baltica and the diversity of sulfatases in the genus Rhodopirellula.</title>
        <authorList>
            <person name="Wegner C.E."/>
            <person name="Richter-Heitmann T."/>
            <person name="Klindworth A."/>
            <person name="Klockow C."/>
            <person name="Richter M."/>
            <person name="Achstetter T."/>
            <person name="Glockner F.O."/>
            <person name="Harder J."/>
        </authorList>
    </citation>
    <scope>NUCLEOTIDE SEQUENCE [LARGE SCALE GENOMIC DNA]</scope>
    <source>
        <strain evidence="5 6">SM41</strain>
    </source>
</reference>
<keyword evidence="1" id="KW-0597">Phosphoprotein</keyword>
<dbReference type="InterPro" id="IPR013976">
    <property type="entry name" value="HDOD"/>
</dbReference>
<accession>M5U6V1</accession>
<dbReference type="Pfam" id="PF08668">
    <property type="entry name" value="HDOD"/>
    <property type="match status" value="1"/>
</dbReference>
<evidence type="ECO:0000256" key="2">
    <source>
        <dbReference type="SAM" id="MobiDB-lite"/>
    </source>
</evidence>
<dbReference type="SUPFAM" id="SSF52172">
    <property type="entry name" value="CheY-like"/>
    <property type="match status" value="1"/>
</dbReference>
<protein>
    <submittedName>
        <fullName evidence="5">Signal transduction response regulator, receiver region domain protein</fullName>
    </submittedName>
</protein>
<dbReference type="EMBL" id="ANOH01000107">
    <property type="protein sequence ID" value="EMI57160.1"/>
    <property type="molecule type" value="Genomic_DNA"/>
</dbReference>
<evidence type="ECO:0000313" key="5">
    <source>
        <dbReference type="EMBL" id="EMI57160.1"/>
    </source>
</evidence>
<feature type="domain" description="HDOD" evidence="4">
    <location>
        <begin position="227"/>
        <end position="424"/>
    </location>
</feature>
<dbReference type="Proteomes" id="UP000011885">
    <property type="component" value="Unassembled WGS sequence"/>
</dbReference>
<feature type="compositionally biased region" description="Polar residues" evidence="2">
    <location>
        <begin position="500"/>
        <end position="515"/>
    </location>
</feature>
<feature type="compositionally biased region" description="Low complexity" evidence="2">
    <location>
        <begin position="162"/>
        <end position="174"/>
    </location>
</feature>
<feature type="modified residue" description="4-aspartylphosphate" evidence="1">
    <location>
        <position position="60"/>
    </location>
</feature>
<dbReference type="CDD" id="cd00156">
    <property type="entry name" value="REC"/>
    <property type="match status" value="1"/>
</dbReference>
<dbReference type="PATRIC" id="fig|1263870.3.peg.1488"/>
<evidence type="ECO:0000259" key="4">
    <source>
        <dbReference type="PROSITE" id="PS51833"/>
    </source>
</evidence>
<dbReference type="PANTHER" id="PTHR33525">
    <property type="match status" value="1"/>
</dbReference>
<feature type="region of interest" description="Disordered" evidence="2">
    <location>
        <begin position="496"/>
        <end position="515"/>
    </location>
</feature>
<dbReference type="OrthoDB" id="220475at2"/>
<comment type="caution">
    <text evidence="5">The sequence shown here is derived from an EMBL/GenBank/DDBJ whole genome shotgun (WGS) entry which is preliminary data.</text>
</comment>
<dbReference type="PROSITE" id="PS51833">
    <property type="entry name" value="HDOD"/>
    <property type="match status" value="1"/>
</dbReference>
<name>M5U6V1_9BACT</name>
<dbReference type="InterPro" id="IPR001789">
    <property type="entry name" value="Sig_transdc_resp-reg_receiver"/>
</dbReference>
<organism evidence="5 6">
    <name type="scientific">Rhodopirellula sallentina SM41</name>
    <dbReference type="NCBI Taxonomy" id="1263870"/>
    <lineage>
        <taxon>Bacteria</taxon>
        <taxon>Pseudomonadati</taxon>
        <taxon>Planctomycetota</taxon>
        <taxon>Planctomycetia</taxon>
        <taxon>Pirellulales</taxon>
        <taxon>Pirellulaceae</taxon>
        <taxon>Rhodopirellula</taxon>
    </lineage>
</organism>
<dbReference type="GO" id="GO:0000160">
    <property type="term" value="P:phosphorelay signal transduction system"/>
    <property type="evidence" value="ECO:0007669"/>
    <property type="project" value="InterPro"/>
</dbReference>
<dbReference type="PANTHER" id="PTHR33525:SF3">
    <property type="entry name" value="RIBONUCLEASE Y"/>
    <property type="match status" value="1"/>
</dbReference>
<dbReference type="SUPFAM" id="SSF109604">
    <property type="entry name" value="HD-domain/PDEase-like"/>
    <property type="match status" value="1"/>
</dbReference>
<dbReference type="Pfam" id="PF00072">
    <property type="entry name" value="Response_reg"/>
    <property type="match status" value="1"/>
</dbReference>
<feature type="region of interest" description="Disordered" evidence="2">
    <location>
        <begin position="128"/>
        <end position="208"/>
    </location>
</feature>
<sequence length="632" mass="69144">MSTTIDQQDYHALVVDDDPIVRRMVSFALAQEGFHCRSANDGQDALSQLSDYAYDLLVTDLRMPKKHGHSLAVDVLSQGLCPTIIVHTSVGDARLTKDLIIRGVHDVVYKPTDYETFAAKAKGLVVRERKQNLSPPPRTKPTSADSQQIARTKAPPPPAPAPESIAESIAEPAPTRTDNEPNTPTQPEPATASPPTAATKNERPKPDGCAPIEMAEMQDRLTDVSKVLPISHAAVDVANMAVSGNFDADRLVAAMQRDSTVESKILQLANHPFYNPGGKRVRDIKQAVLRMGQKRTGELVLATSAFSSIKPDTLPWMDVELTWQQSVAAGIALELLIKAGMKVSVSEGMLFSTLMNSAGRVVLGSHYPEYYESMAKACAKYSQPLMMYEEQLFPQSYAEVMCGLLADWDIPKNVFDPLQHILEPYSALAKLPDPMRTKVELVKLATLIGHIAVGRWEPWEMVELPRNSVYERLGITSISQVIEDTRSQLPGIPCLRNTEGHLSNGQNTPSQAATDQHSVRKLDYINLSDEKHDFLADIVSSMGIQLEEHHFKQGKGSNHVLINRIGAEQSQKKCKIVASVDCDTIVIVRDSLNDAIAPALVGPGLELPCSFARLQSACLNAATTDDKTAQPN</sequence>
<feature type="compositionally biased region" description="Polar residues" evidence="2">
    <location>
        <begin position="140"/>
        <end position="150"/>
    </location>
</feature>
<evidence type="ECO:0000313" key="6">
    <source>
        <dbReference type="Proteomes" id="UP000011885"/>
    </source>
</evidence>
<proteinExistence type="predicted"/>
<dbReference type="PROSITE" id="PS50110">
    <property type="entry name" value="RESPONSE_REGULATORY"/>
    <property type="match status" value="1"/>
</dbReference>
<dbReference type="Gene3D" id="3.40.50.2300">
    <property type="match status" value="1"/>
</dbReference>
<feature type="domain" description="Response regulatory" evidence="3">
    <location>
        <begin position="11"/>
        <end position="125"/>
    </location>
</feature>
<dbReference type="AlphaFoldDB" id="M5U6V1"/>